<dbReference type="GO" id="GO:0030170">
    <property type="term" value="F:pyridoxal phosphate binding"/>
    <property type="evidence" value="ECO:0007669"/>
    <property type="project" value="InterPro"/>
</dbReference>
<dbReference type="FunFam" id="3.40.640.10:FF:000073">
    <property type="entry name" value="Probable 4-aminobutyrate aminotransferase"/>
    <property type="match status" value="1"/>
</dbReference>
<dbReference type="Gene3D" id="3.90.1150.10">
    <property type="entry name" value="Aspartate Aminotransferase, domain 1"/>
    <property type="match status" value="1"/>
</dbReference>
<keyword evidence="4" id="KW-0808">Transferase</keyword>
<dbReference type="InterPro" id="IPR015422">
    <property type="entry name" value="PyrdxlP-dep_Trfase_small"/>
</dbReference>
<dbReference type="PIRSF" id="PIRSF000521">
    <property type="entry name" value="Transaminase_4ab_Lys_Orn"/>
    <property type="match status" value="1"/>
</dbReference>
<dbReference type="PANTHER" id="PTHR43206:SF1">
    <property type="entry name" value="4-AMINOBUTYRATE AMINOTRANSFERASE, MITOCHONDRIAL"/>
    <property type="match status" value="1"/>
</dbReference>
<dbReference type="InterPro" id="IPR015424">
    <property type="entry name" value="PyrdxlP-dep_Trfase"/>
</dbReference>
<evidence type="ECO:0000256" key="2">
    <source>
        <dbReference type="ARBA" id="ARBA00008954"/>
    </source>
</evidence>
<dbReference type="CDD" id="cd00610">
    <property type="entry name" value="OAT_like"/>
    <property type="match status" value="1"/>
</dbReference>
<sequence>MSFHKIIDSRNIKLFTNLTKSKGNYLFDSKGKRYLDMYGNIGSLPVGYNHNRLHELNLNSPDIKKLLLHRPALGVNPPIEWKEQVELLYKNYCPDGLDFMYVACGCGSGANENAFKAAFIKFARNNYSDHTMETRLRTSLDNNEPGSPDLSILSFQKGFHGRTLGCLSTTRSNAWHKINIPAFKWPVAPFPQLKYPLEDNKLYNFSEEEKCLEQTEKILKNSKTIAGMIIEPIQAEGGDRHASNDYFIKLRQLALDRDITFIVDEVQTGVGSTGKMWGHQYWSDDKKYLPDIITFSKKMQMSGYFCKSEYKTDSPFQTFNTWMGDPFKIILSNQIYNIIVEENLLENSINIGEYLMDELFKVENKTGRIRNIRGKGLFIAFDCDNNFLLKDRLIENNINIGTCGNQSIRLRPSLTLSQKDVDFFIHKLKKSLL</sequence>
<evidence type="ECO:0000256" key="3">
    <source>
        <dbReference type="ARBA" id="ARBA00022576"/>
    </source>
</evidence>
<evidence type="ECO:0000313" key="6">
    <source>
        <dbReference type="EMBL" id="QHT96719.1"/>
    </source>
</evidence>
<proteinExistence type="inferred from homology"/>
<evidence type="ECO:0000256" key="1">
    <source>
        <dbReference type="ARBA" id="ARBA00001933"/>
    </source>
</evidence>
<dbReference type="Gene3D" id="3.40.640.10">
    <property type="entry name" value="Type I PLP-dependent aspartate aminotransferase-like (Major domain)"/>
    <property type="match status" value="1"/>
</dbReference>
<dbReference type="GO" id="GO:0008483">
    <property type="term" value="F:transaminase activity"/>
    <property type="evidence" value="ECO:0007669"/>
    <property type="project" value="UniProtKB-KW"/>
</dbReference>
<dbReference type="AlphaFoldDB" id="A0A6C0IVP3"/>
<keyword evidence="5" id="KW-0663">Pyridoxal phosphate</keyword>
<protein>
    <recommendedName>
        <fullName evidence="7">4-aminobutyrate--2-oxoglutarate transaminase</fullName>
    </recommendedName>
</protein>
<keyword evidence="3" id="KW-0032">Aminotransferase</keyword>
<evidence type="ECO:0008006" key="7">
    <source>
        <dbReference type="Google" id="ProtNLM"/>
    </source>
</evidence>
<dbReference type="GO" id="GO:0009450">
    <property type="term" value="P:gamma-aminobutyric acid catabolic process"/>
    <property type="evidence" value="ECO:0007669"/>
    <property type="project" value="TreeGrafter"/>
</dbReference>
<organism evidence="6">
    <name type="scientific">viral metagenome</name>
    <dbReference type="NCBI Taxonomy" id="1070528"/>
    <lineage>
        <taxon>unclassified sequences</taxon>
        <taxon>metagenomes</taxon>
        <taxon>organismal metagenomes</taxon>
    </lineage>
</organism>
<dbReference type="GO" id="GO:0005739">
    <property type="term" value="C:mitochondrion"/>
    <property type="evidence" value="ECO:0007669"/>
    <property type="project" value="TreeGrafter"/>
</dbReference>
<evidence type="ECO:0000256" key="5">
    <source>
        <dbReference type="ARBA" id="ARBA00022898"/>
    </source>
</evidence>
<dbReference type="PANTHER" id="PTHR43206">
    <property type="entry name" value="AMINOTRANSFERASE"/>
    <property type="match status" value="1"/>
</dbReference>
<evidence type="ECO:0000256" key="4">
    <source>
        <dbReference type="ARBA" id="ARBA00022679"/>
    </source>
</evidence>
<dbReference type="EMBL" id="MN740265">
    <property type="protein sequence ID" value="QHT96719.1"/>
    <property type="molecule type" value="Genomic_DNA"/>
</dbReference>
<dbReference type="SUPFAM" id="SSF53383">
    <property type="entry name" value="PLP-dependent transferases"/>
    <property type="match status" value="1"/>
</dbReference>
<dbReference type="InterPro" id="IPR015421">
    <property type="entry name" value="PyrdxlP-dep_Trfase_major"/>
</dbReference>
<dbReference type="InterPro" id="IPR005814">
    <property type="entry name" value="Aminotrans_3"/>
</dbReference>
<reference evidence="6" key="1">
    <citation type="journal article" date="2020" name="Nature">
        <title>Giant virus diversity and host interactions through global metagenomics.</title>
        <authorList>
            <person name="Schulz F."/>
            <person name="Roux S."/>
            <person name="Paez-Espino D."/>
            <person name="Jungbluth S."/>
            <person name="Walsh D.A."/>
            <person name="Denef V.J."/>
            <person name="McMahon K.D."/>
            <person name="Konstantinidis K.T."/>
            <person name="Eloe-Fadrosh E.A."/>
            <person name="Kyrpides N.C."/>
            <person name="Woyke T."/>
        </authorList>
    </citation>
    <scope>NUCLEOTIDE SEQUENCE</scope>
    <source>
        <strain evidence="6">GVMAG-M-3300024302-11</strain>
    </source>
</reference>
<comment type="cofactor">
    <cofactor evidence="1">
        <name>pyridoxal 5'-phosphate</name>
        <dbReference type="ChEBI" id="CHEBI:597326"/>
    </cofactor>
</comment>
<accession>A0A6C0IVP3</accession>
<name>A0A6C0IVP3_9ZZZZ</name>
<dbReference type="Pfam" id="PF00202">
    <property type="entry name" value="Aminotran_3"/>
    <property type="match status" value="1"/>
</dbReference>
<comment type="similarity">
    <text evidence="2">Belongs to the class-III pyridoxal-phosphate-dependent aminotransferase family.</text>
</comment>